<dbReference type="eggNOG" id="COG0455">
    <property type="taxonomic scope" value="Bacteria"/>
</dbReference>
<dbReference type="RefSeq" id="WP_013216148.1">
    <property type="nucleotide sequence ID" value="NC_014313.1"/>
</dbReference>
<protein>
    <submittedName>
        <fullName evidence="1">Uncharacterized protein</fullName>
    </submittedName>
</protein>
<evidence type="ECO:0000313" key="2">
    <source>
        <dbReference type="Proteomes" id="UP000002033"/>
    </source>
</evidence>
<evidence type="ECO:0000313" key="1">
    <source>
        <dbReference type="EMBL" id="ADJ23989.1"/>
    </source>
</evidence>
<gene>
    <name evidence="1" type="ordered locus">Hden_2191</name>
</gene>
<sequence>MAVSEVPIRAVLRRLNPSVAHKAAEKPNIDEIYAPLHHADALDPNRALVIGGRGVGKSFWAAVLAAKDGRAAAAKAYPLLGLNRLDVELGFHEGALGTGGIAPSPAALRSALVVAKDPVSIWRSVVLKALDRGAGPQKLNERVKWLENDPETFEDLLLSSDFDRSKRERPLLIVFDALDVLANDWETIRKLTRALAKLAHEMSARRAIRLKLFMRIDQFKDMQRKTFADFSKLQTAAVALEWRPVDLYGAVFTRLWRDVHANKVIRTLGRAVPIAVGGADLPRELKEDENKQDALFSAFAGEFMGANKKRGRTYTWVPKHLADAYGETSLRSFLIALREAAERASSKTGLAIDSNGLHAGVLKASDTRREELKEDHPWVEDALNALDGLTVPCEEHEIIARWQNAKVLQSIKKRINPERPAAPVQLELSEHDTKEQALLDALIELGVVERRAVNRINVPDIFRVAARMKRKGGVAPRKG</sequence>
<dbReference type="STRING" id="582899.Hden_2191"/>
<dbReference type="KEGG" id="hdn:Hden_2191"/>
<proteinExistence type="predicted"/>
<dbReference type="HOGENOM" id="CLU_041406_0_0_5"/>
<dbReference type="OrthoDB" id="8444549at2"/>
<keyword evidence="2" id="KW-1185">Reference proteome</keyword>
<dbReference type="EMBL" id="CP002083">
    <property type="protein sequence ID" value="ADJ23989.1"/>
    <property type="molecule type" value="Genomic_DNA"/>
</dbReference>
<accession>D8JQN5</accession>
<dbReference type="AlphaFoldDB" id="D8JQN5"/>
<organism evidence="1 2">
    <name type="scientific">Hyphomicrobium denitrificans (strain ATCC 51888 / DSM 1869 / NCIMB 11706 / TK 0415)</name>
    <dbReference type="NCBI Taxonomy" id="582899"/>
    <lineage>
        <taxon>Bacteria</taxon>
        <taxon>Pseudomonadati</taxon>
        <taxon>Pseudomonadota</taxon>
        <taxon>Alphaproteobacteria</taxon>
        <taxon>Hyphomicrobiales</taxon>
        <taxon>Hyphomicrobiaceae</taxon>
        <taxon>Hyphomicrobium</taxon>
    </lineage>
</organism>
<reference evidence="2" key="1">
    <citation type="journal article" date="2011" name="J. Bacteriol.">
        <title>Genome sequences of eight morphologically diverse alphaproteobacteria.</title>
        <authorList>
            <consortium name="US DOE Joint Genome Institute"/>
            <person name="Brown P.J."/>
            <person name="Kysela D.T."/>
            <person name="Buechlein A."/>
            <person name="Hemmerich C."/>
            <person name="Brun Y.V."/>
        </authorList>
    </citation>
    <scope>NUCLEOTIDE SEQUENCE [LARGE SCALE GENOMIC DNA]</scope>
    <source>
        <strain evidence="2">ATCC 51888 / DSM 1869 / NCIB 11706 / TK 0415</strain>
    </source>
</reference>
<dbReference type="Proteomes" id="UP000002033">
    <property type="component" value="Chromosome"/>
</dbReference>
<name>D8JQN5_HYPDA</name>